<dbReference type="GO" id="GO:0006465">
    <property type="term" value="P:signal peptide processing"/>
    <property type="evidence" value="ECO:0007669"/>
    <property type="project" value="TreeGrafter"/>
</dbReference>
<feature type="region of interest" description="Disordered" evidence="8">
    <location>
        <begin position="474"/>
        <end position="501"/>
    </location>
</feature>
<keyword evidence="7 9" id="KW-0472">Membrane</keyword>
<keyword evidence="6 9" id="KW-1133">Transmembrane helix</keyword>
<evidence type="ECO:0000256" key="4">
    <source>
        <dbReference type="ARBA" id="ARBA00022801"/>
    </source>
</evidence>
<evidence type="ECO:0000313" key="10">
    <source>
        <dbReference type="EMBL" id="KAJ5101138.1"/>
    </source>
</evidence>
<evidence type="ECO:0000256" key="1">
    <source>
        <dbReference type="ARBA" id="ARBA00004477"/>
    </source>
</evidence>
<dbReference type="Pfam" id="PF04258">
    <property type="entry name" value="Peptidase_A22B"/>
    <property type="match status" value="1"/>
</dbReference>
<keyword evidence="11" id="KW-1185">Reference proteome</keyword>
<feature type="transmembrane region" description="Helical" evidence="9">
    <location>
        <begin position="445"/>
        <end position="463"/>
    </location>
</feature>
<sequence length="615" mass="68992">MSEADISPLAELLGHAFYHFDRMRPLLPTYGHLLVSSIFPIWIGAHASLSRPSSATKPPKKADEDQDGDDDDEDNEDDQGPLQKMEGLEPSDALMFPLTAGLTLGGLYMVIKWLEDPAILNKILSFYFSQMGVFFAISFLKDILLIVRSLIFPRYYRRGGQTYHAIQSQRMFKAELSNDLRSSPLPGIFGSIPLPEFARNFLWTCRDVSYRRLRLRAQVRGLFEVKPLVGLLDLLSGIIALIAVGYFAFVTKPWWLTNFLGFSFSYGALQFMSPSTFWTGSLILGSLFFYDIYFVFFTPLMVTVATKLDVPIKLLFPRPPGPGDTPGIESLAMLGLGDIVIPGMMIGLALRFDLFLYYQNKGIKKAQLEGSTEGISKPVYQRATGSWGERLWAPAITPREPETQPPYHDARAFPKVYFKASVVGYVVGMITTLLAMQYSNHAQPALLYLVPGVLISLWSTAFFRGEIKSMWEFSDAEEEGEEEDSKKEETDDKEKPANEGAKSLFARIWSGEATIFGSSTDSKAKKESEDQEKSKKDGDNEKSKDGKSKKTKEKKAEKNLDLISFSISLRGKKENLSSTSISTDDELVTIPGRVEDNDERPLKKRRGTPRKPTLQ</sequence>
<evidence type="ECO:0000256" key="2">
    <source>
        <dbReference type="ARBA" id="ARBA00006859"/>
    </source>
</evidence>
<dbReference type="InterPro" id="IPR007369">
    <property type="entry name" value="Peptidase_A22B_SPP"/>
</dbReference>
<dbReference type="AlphaFoldDB" id="A0A9W9FJ23"/>
<feature type="compositionally biased region" description="Acidic residues" evidence="8">
    <location>
        <begin position="64"/>
        <end position="79"/>
    </location>
</feature>
<feature type="transmembrane region" description="Helical" evidence="9">
    <location>
        <begin position="228"/>
        <end position="249"/>
    </location>
</feature>
<evidence type="ECO:0008006" key="12">
    <source>
        <dbReference type="Google" id="ProtNLM"/>
    </source>
</evidence>
<dbReference type="GO" id="GO:0098553">
    <property type="term" value="C:lumenal side of endoplasmic reticulum membrane"/>
    <property type="evidence" value="ECO:0007669"/>
    <property type="project" value="TreeGrafter"/>
</dbReference>
<feature type="compositionally biased region" description="Basic and acidic residues" evidence="8">
    <location>
        <begin position="484"/>
        <end position="497"/>
    </location>
</feature>
<feature type="transmembrane region" description="Helical" evidence="9">
    <location>
        <begin position="131"/>
        <end position="151"/>
    </location>
</feature>
<gene>
    <name evidence="10" type="ORF">N7456_007190</name>
</gene>
<dbReference type="GO" id="GO:0098554">
    <property type="term" value="C:cytoplasmic side of endoplasmic reticulum membrane"/>
    <property type="evidence" value="ECO:0007669"/>
    <property type="project" value="TreeGrafter"/>
</dbReference>
<reference evidence="10" key="2">
    <citation type="journal article" date="2023" name="IMA Fungus">
        <title>Comparative genomic study of the Penicillium genus elucidates a diverse pangenome and 15 lateral gene transfer events.</title>
        <authorList>
            <person name="Petersen C."/>
            <person name="Sorensen T."/>
            <person name="Nielsen M.R."/>
            <person name="Sondergaard T.E."/>
            <person name="Sorensen J.L."/>
            <person name="Fitzpatrick D.A."/>
            <person name="Frisvad J.C."/>
            <person name="Nielsen K.L."/>
        </authorList>
    </citation>
    <scope>NUCLEOTIDE SEQUENCE</scope>
    <source>
        <strain evidence="10">IBT 30069</strain>
    </source>
</reference>
<dbReference type="SMART" id="SM00730">
    <property type="entry name" value="PSN"/>
    <property type="match status" value="1"/>
</dbReference>
<organism evidence="10 11">
    <name type="scientific">Penicillium angulare</name>
    <dbReference type="NCBI Taxonomy" id="116970"/>
    <lineage>
        <taxon>Eukaryota</taxon>
        <taxon>Fungi</taxon>
        <taxon>Dikarya</taxon>
        <taxon>Ascomycota</taxon>
        <taxon>Pezizomycotina</taxon>
        <taxon>Eurotiomycetes</taxon>
        <taxon>Eurotiomycetidae</taxon>
        <taxon>Eurotiales</taxon>
        <taxon>Aspergillaceae</taxon>
        <taxon>Penicillium</taxon>
    </lineage>
</organism>
<comment type="subcellular location">
    <subcellularLocation>
        <location evidence="1">Endoplasmic reticulum membrane</location>
        <topology evidence="1">Multi-pass membrane protein</topology>
    </subcellularLocation>
</comment>
<proteinExistence type="inferred from homology"/>
<dbReference type="EMBL" id="JAPQKH010000004">
    <property type="protein sequence ID" value="KAJ5101138.1"/>
    <property type="molecule type" value="Genomic_DNA"/>
</dbReference>
<protein>
    <recommendedName>
        <fullName evidence="12">Peptidase A22B, signal peptide peptidase</fullName>
    </recommendedName>
</protein>
<feature type="compositionally biased region" description="Acidic residues" evidence="8">
    <location>
        <begin position="474"/>
        <end position="483"/>
    </location>
</feature>
<feature type="transmembrane region" description="Helical" evidence="9">
    <location>
        <begin position="93"/>
        <end position="111"/>
    </location>
</feature>
<keyword evidence="4" id="KW-0378">Hydrolase</keyword>
<dbReference type="PANTHER" id="PTHR12174">
    <property type="entry name" value="SIGNAL PEPTIDE PEPTIDASE"/>
    <property type="match status" value="1"/>
</dbReference>
<comment type="similarity">
    <text evidence="2">Belongs to the peptidase A22B family.</text>
</comment>
<evidence type="ECO:0000256" key="3">
    <source>
        <dbReference type="ARBA" id="ARBA00022692"/>
    </source>
</evidence>
<evidence type="ECO:0000313" key="11">
    <source>
        <dbReference type="Proteomes" id="UP001149165"/>
    </source>
</evidence>
<dbReference type="OrthoDB" id="29661at2759"/>
<comment type="caution">
    <text evidence="10">The sequence shown here is derived from an EMBL/GenBank/DDBJ whole genome shotgun (WGS) entry which is preliminary data.</text>
</comment>
<dbReference type="PANTHER" id="PTHR12174:SF23">
    <property type="entry name" value="MINOR HISTOCOMPATIBILITY ANTIGEN H13"/>
    <property type="match status" value="1"/>
</dbReference>
<dbReference type="InterPro" id="IPR006639">
    <property type="entry name" value="Preselin/SPP"/>
</dbReference>
<dbReference type="Proteomes" id="UP001149165">
    <property type="component" value="Unassembled WGS sequence"/>
</dbReference>
<evidence type="ECO:0000256" key="8">
    <source>
        <dbReference type="SAM" id="MobiDB-lite"/>
    </source>
</evidence>
<evidence type="ECO:0000256" key="9">
    <source>
        <dbReference type="SAM" id="Phobius"/>
    </source>
</evidence>
<feature type="compositionally biased region" description="Basic and acidic residues" evidence="8">
    <location>
        <begin position="522"/>
        <end position="560"/>
    </location>
</feature>
<evidence type="ECO:0000256" key="6">
    <source>
        <dbReference type="ARBA" id="ARBA00022989"/>
    </source>
</evidence>
<dbReference type="GO" id="GO:0033619">
    <property type="term" value="P:membrane protein proteolysis"/>
    <property type="evidence" value="ECO:0007669"/>
    <property type="project" value="TreeGrafter"/>
</dbReference>
<evidence type="ECO:0000256" key="5">
    <source>
        <dbReference type="ARBA" id="ARBA00022824"/>
    </source>
</evidence>
<dbReference type="GO" id="GO:0042500">
    <property type="term" value="F:aspartic endopeptidase activity, intramembrane cleaving"/>
    <property type="evidence" value="ECO:0007669"/>
    <property type="project" value="InterPro"/>
</dbReference>
<feature type="transmembrane region" description="Helical" evidence="9">
    <location>
        <begin position="416"/>
        <end position="439"/>
    </location>
</feature>
<name>A0A9W9FJ23_9EURO</name>
<feature type="transmembrane region" description="Helical" evidence="9">
    <location>
        <begin position="284"/>
        <end position="305"/>
    </location>
</feature>
<feature type="region of interest" description="Disordered" evidence="8">
    <location>
        <begin position="49"/>
        <end position="84"/>
    </location>
</feature>
<feature type="transmembrane region" description="Helical" evidence="9">
    <location>
        <begin position="30"/>
        <end position="49"/>
    </location>
</feature>
<reference evidence="10" key="1">
    <citation type="submission" date="2022-11" db="EMBL/GenBank/DDBJ databases">
        <authorList>
            <person name="Petersen C."/>
        </authorList>
    </citation>
    <scope>NUCLEOTIDE SEQUENCE</scope>
    <source>
        <strain evidence="10">IBT 30069</strain>
    </source>
</reference>
<feature type="region of interest" description="Disordered" evidence="8">
    <location>
        <begin position="519"/>
        <end position="615"/>
    </location>
</feature>
<accession>A0A9W9FJ23</accession>
<evidence type="ECO:0000256" key="7">
    <source>
        <dbReference type="ARBA" id="ARBA00023136"/>
    </source>
</evidence>
<keyword evidence="5" id="KW-0256">Endoplasmic reticulum</keyword>
<keyword evidence="3 9" id="KW-0812">Transmembrane</keyword>